<keyword evidence="9" id="KW-0479">Metal-binding</keyword>
<keyword evidence="5" id="KW-0336">GPI-anchor</keyword>
<evidence type="ECO:0000256" key="10">
    <source>
        <dbReference type="SAM" id="SignalP"/>
    </source>
</evidence>
<evidence type="ECO:0000256" key="9">
    <source>
        <dbReference type="PROSITE-ProRule" id="PRU01356"/>
    </source>
</evidence>
<dbReference type="Proteomes" id="UP000193240">
    <property type="component" value="Unassembled WGS sequence"/>
</dbReference>
<feature type="signal peptide" evidence="10">
    <location>
        <begin position="1"/>
        <end position="19"/>
    </location>
</feature>
<dbReference type="PROSITE" id="PS52012">
    <property type="entry name" value="CFEM"/>
    <property type="match status" value="1"/>
</dbReference>
<sequence>MKTSIFTAITLVLASSVSAQTACDPVASAIPTCGVPCISSAAVAAGCGSNDYRCRCSSSSVIQASALNCVVGNCGIATALEVQAGAASVCACVATATGSLVEPTAA</sequence>
<protein>
    <recommendedName>
        <fullName evidence="11">CFEM domain-containing protein</fullName>
    </recommendedName>
</protein>
<evidence type="ECO:0000256" key="6">
    <source>
        <dbReference type="ARBA" id="ARBA00022729"/>
    </source>
</evidence>
<name>A0A1Y2M4A5_EPING</name>
<keyword evidence="9" id="KW-0349">Heme</keyword>
<keyword evidence="5" id="KW-0472">Membrane</keyword>
<feature type="binding site" description="axial binding residue" evidence="9">
    <location>
        <position position="51"/>
    </location>
    <ligand>
        <name>heme</name>
        <dbReference type="ChEBI" id="CHEBI:30413"/>
    </ligand>
    <ligandPart>
        <name>Fe</name>
        <dbReference type="ChEBI" id="CHEBI:18248"/>
    </ligandPart>
</feature>
<feature type="chain" id="PRO_5012350201" description="CFEM domain-containing protein" evidence="10">
    <location>
        <begin position="20"/>
        <end position="106"/>
    </location>
</feature>
<dbReference type="AlphaFoldDB" id="A0A1Y2M4A5"/>
<evidence type="ECO:0000256" key="8">
    <source>
        <dbReference type="ARBA" id="ARBA00023288"/>
    </source>
</evidence>
<feature type="disulfide bond" evidence="9">
    <location>
        <begin position="47"/>
        <end position="54"/>
    </location>
</feature>
<organism evidence="12 13">
    <name type="scientific">Epicoccum nigrum</name>
    <name type="common">Soil fungus</name>
    <name type="synonym">Epicoccum purpurascens</name>
    <dbReference type="NCBI Taxonomy" id="105696"/>
    <lineage>
        <taxon>Eukaryota</taxon>
        <taxon>Fungi</taxon>
        <taxon>Dikarya</taxon>
        <taxon>Ascomycota</taxon>
        <taxon>Pezizomycotina</taxon>
        <taxon>Dothideomycetes</taxon>
        <taxon>Pleosporomycetidae</taxon>
        <taxon>Pleosporales</taxon>
        <taxon>Pleosporineae</taxon>
        <taxon>Didymellaceae</taxon>
        <taxon>Epicoccum</taxon>
    </lineage>
</organism>
<dbReference type="GO" id="GO:0005576">
    <property type="term" value="C:extracellular region"/>
    <property type="evidence" value="ECO:0007669"/>
    <property type="project" value="UniProtKB-SubCell"/>
</dbReference>
<gene>
    <name evidence="12" type="ORF">B5807_04569</name>
</gene>
<dbReference type="InParanoid" id="A0A1Y2M4A5"/>
<keyword evidence="4" id="KW-0964">Secreted</keyword>
<dbReference type="GO" id="GO:0046872">
    <property type="term" value="F:metal ion binding"/>
    <property type="evidence" value="ECO:0007669"/>
    <property type="project" value="UniProtKB-UniRule"/>
</dbReference>
<evidence type="ECO:0000256" key="2">
    <source>
        <dbReference type="ARBA" id="ARBA00004613"/>
    </source>
</evidence>
<dbReference type="GO" id="GO:0098552">
    <property type="term" value="C:side of membrane"/>
    <property type="evidence" value="ECO:0007669"/>
    <property type="project" value="UniProtKB-KW"/>
</dbReference>
<evidence type="ECO:0000256" key="4">
    <source>
        <dbReference type="ARBA" id="ARBA00022525"/>
    </source>
</evidence>
<keyword evidence="6 10" id="KW-0732">Signal</keyword>
<evidence type="ECO:0000256" key="3">
    <source>
        <dbReference type="ARBA" id="ARBA00010031"/>
    </source>
</evidence>
<evidence type="ECO:0000313" key="12">
    <source>
        <dbReference type="EMBL" id="OSS50893.1"/>
    </source>
</evidence>
<dbReference type="OMA" id="TCGVPCI"/>
<comment type="caution">
    <text evidence="9">Lacks conserved residue(s) required for the propagation of feature annotation.</text>
</comment>
<keyword evidence="8" id="KW-0449">Lipoprotein</keyword>
<evidence type="ECO:0000256" key="7">
    <source>
        <dbReference type="ARBA" id="ARBA00023157"/>
    </source>
</evidence>
<dbReference type="STRING" id="105696.A0A1Y2M4A5"/>
<feature type="domain" description="CFEM" evidence="11">
    <location>
        <begin position="5"/>
        <end position="106"/>
    </location>
</feature>
<proteinExistence type="inferred from homology"/>
<comment type="subcellular location">
    <subcellularLocation>
        <location evidence="1">Membrane</location>
        <topology evidence="1">Lipid-anchor</topology>
        <topology evidence="1">GPI-anchor</topology>
    </subcellularLocation>
    <subcellularLocation>
        <location evidence="2">Secreted</location>
    </subcellularLocation>
</comment>
<dbReference type="EMBL" id="KZ107841">
    <property type="protein sequence ID" value="OSS50893.1"/>
    <property type="molecule type" value="Genomic_DNA"/>
</dbReference>
<keyword evidence="9" id="KW-0408">Iron</keyword>
<comment type="similarity">
    <text evidence="3">Belongs to the RBT5 family.</text>
</comment>
<keyword evidence="13" id="KW-1185">Reference proteome</keyword>
<dbReference type="Pfam" id="PF05730">
    <property type="entry name" value="CFEM"/>
    <property type="match status" value="1"/>
</dbReference>
<evidence type="ECO:0000259" key="11">
    <source>
        <dbReference type="PROSITE" id="PS52012"/>
    </source>
</evidence>
<keyword evidence="5" id="KW-0325">Glycoprotein</keyword>
<evidence type="ECO:0000313" key="13">
    <source>
        <dbReference type="Proteomes" id="UP000193240"/>
    </source>
</evidence>
<evidence type="ECO:0000256" key="1">
    <source>
        <dbReference type="ARBA" id="ARBA00004589"/>
    </source>
</evidence>
<evidence type="ECO:0000256" key="5">
    <source>
        <dbReference type="ARBA" id="ARBA00022622"/>
    </source>
</evidence>
<dbReference type="InterPro" id="IPR008427">
    <property type="entry name" value="Extracellular_membr_CFEM_dom"/>
</dbReference>
<accession>A0A1Y2M4A5</accession>
<keyword evidence="7 9" id="KW-1015">Disulfide bond</keyword>
<reference evidence="12 13" key="1">
    <citation type="journal article" date="2017" name="Genome Announc.">
        <title>Genome sequence of the saprophytic ascomycete Epicoccum nigrum ICMP 19927 strain isolated from New Zealand.</title>
        <authorList>
            <person name="Fokin M."/>
            <person name="Fleetwood D."/>
            <person name="Weir B.S."/>
            <person name="Villas-Boas S.G."/>
        </authorList>
    </citation>
    <scope>NUCLEOTIDE SEQUENCE [LARGE SCALE GENOMIC DNA]</scope>
    <source>
        <strain evidence="12 13">ICMP 19927</strain>
    </source>
</reference>